<evidence type="ECO:0008006" key="2">
    <source>
        <dbReference type="Google" id="ProtNLM"/>
    </source>
</evidence>
<protein>
    <recommendedName>
        <fullName evidence="2">IS5/IS1182 family transposase</fullName>
    </recommendedName>
</protein>
<sequence>MAEARSSAICSLPLKDPFADEEFVPLVPHLRQLRGRLFSEFIQFRTARGDPFQ</sequence>
<dbReference type="RefSeq" id="WP_369226133.1">
    <property type="nucleotide sequence ID" value="NZ_CP163441.1"/>
</dbReference>
<name>A0AB39R0P8_9ACTN</name>
<gene>
    <name evidence="1" type="ORF">AB5J52_35540</name>
</gene>
<dbReference type="AlphaFoldDB" id="A0AB39R0P8"/>
<organism evidence="1">
    <name type="scientific">Streptomyces sp. R39</name>
    <dbReference type="NCBI Taxonomy" id="3238631"/>
    <lineage>
        <taxon>Bacteria</taxon>
        <taxon>Bacillati</taxon>
        <taxon>Actinomycetota</taxon>
        <taxon>Actinomycetes</taxon>
        <taxon>Kitasatosporales</taxon>
        <taxon>Streptomycetaceae</taxon>
        <taxon>Streptomyces</taxon>
    </lineage>
</organism>
<evidence type="ECO:0000313" key="1">
    <source>
        <dbReference type="EMBL" id="XDQ47153.1"/>
    </source>
</evidence>
<dbReference type="EMBL" id="CP163441">
    <property type="protein sequence ID" value="XDQ47153.1"/>
    <property type="molecule type" value="Genomic_DNA"/>
</dbReference>
<accession>A0AB39R0P8</accession>
<proteinExistence type="predicted"/>
<reference evidence="1" key="1">
    <citation type="submission" date="2024-07" db="EMBL/GenBank/DDBJ databases">
        <authorList>
            <person name="Yu S.T."/>
        </authorList>
    </citation>
    <scope>NUCLEOTIDE SEQUENCE</scope>
    <source>
        <strain evidence="1">R39</strain>
    </source>
</reference>